<evidence type="ECO:0000313" key="2">
    <source>
        <dbReference type="EMBL" id="KPV53617.1"/>
    </source>
</evidence>
<accession>A0A0P9HFT8</accession>
<keyword evidence="3" id="KW-1185">Reference proteome</keyword>
<feature type="region of interest" description="Disordered" evidence="1">
    <location>
        <begin position="1"/>
        <end position="30"/>
    </location>
</feature>
<evidence type="ECO:0000313" key="3">
    <source>
        <dbReference type="Proteomes" id="UP000050509"/>
    </source>
</evidence>
<reference evidence="2 3" key="1">
    <citation type="submission" date="2015-09" db="EMBL/GenBank/DDBJ databases">
        <title>Draft genome sequence of Kouleothrix aurantiaca JCM 19913.</title>
        <authorList>
            <person name="Hemp J."/>
        </authorList>
    </citation>
    <scope>NUCLEOTIDE SEQUENCE [LARGE SCALE GENOMIC DNA]</scope>
    <source>
        <strain evidence="2 3">COM-B</strain>
    </source>
</reference>
<gene>
    <name evidence="2" type="ORF">SE17_08650</name>
</gene>
<evidence type="ECO:0000256" key="1">
    <source>
        <dbReference type="SAM" id="MobiDB-lite"/>
    </source>
</evidence>
<dbReference type="AlphaFoldDB" id="A0A0P9HFT8"/>
<feature type="compositionally biased region" description="Basic residues" evidence="1">
    <location>
        <begin position="359"/>
        <end position="371"/>
    </location>
</feature>
<protein>
    <submittedName>
        <fullName evidence="2">Uncharacterized protein</fullName>
    </submittedName>
</protein>
<dbReference type="Proteomes" id="UP000050509">
    <property type="component" value="Unassembled WGS sequence"/>
</dbReference>
<dbReference type="EMBL" id="LJCR01000218">
    <property type="protein sequence ID" value="KPV53617.1"/>
    <property type="molecule type" value="Genomic_DNA"/>
</dbReference>
<name>A0A0P9HFT8_9CHLR</name>
<proteinExistence type="predicted"/>
<organism evidence="2 3">
    <name type="scientific">Kouleothrix aurantiaca</name>
    <dbReference type="NCBI Taxonomy" id="186479"/>
    <lineage>
        <taxon>Bacteria</taxon>
        <taxon>Bacillati</taxon>
        <taxon>Chloroflexota</taxon>
        <taxon>Chloroflexia</taxon>
        <taxon>Chloroflexales</taxon>
        <taxon>Roseiflexineae</taxon>
        <taxon>Roseiflexaceae</taxon>
        <taxon>Kouleothrix</taxon>
    </lineage>
</organism>
<feature type="region of interest" description="Disordered" evidence="1">
    <location>
        <begin position="351"/>
        <end position="371"/>
    </location>
</feature>
<sequence length="371" mass="40448">MIAREPPDGTRWAAAPGPHGAQRTTVRASDEEASVTTQMIDLDSYHVLLDGAGEDIGARQIAATALACAAGRAWIERSADDTTIRDALAAAGAAFEQLAGLAEAAPSAAFDAMLCLSAAIVLDCEARVRALDALRARADGQARAEDWAAAALRGDWADIASGRRPAAVPDPDDLFAPQAGRWVAEAVWQMGQDRPGITPQRPALDARQTNYAWRQVADASAPFATSWPGQRANLLFRVLKIDPNDFADGGAQERRLGHLGWAVERSGEVWLAVHRERDLRIAAAHWRARKEVLQAIAYAYARPLVWLSEHGWTLRQIGADRRFWEASHPTYGETPRVLDLEHCIADARAMQAGQEPPSRARRKRRAERIAS</sequence>
<comment type="caution">
    <text evidence="2">The sequence shown here is derived from an EMBL/GenBank/DDBJ whole genome shotgun (WGS) entry which is preliminary data.</text>
</comment>